<evidence type="ECO:0000313" key="1">
    <source>
        <dbReference type="EMBL" id="KAF4624963.1"/>
    </source>
</evidence>
<sequence length="151" mass="16727">MSLQKLAGLKAEELSTTSLDDLQVDKIKQNPEQTQKGFLGIAEIVQAIFSSAADIPDPHVCLACFMAGFQVAAQPSAAVPLSLATILKPVIRLNEYRQHDYNEPIYREQERAPTAESIAPLLWISSVRIPYQPLNPFKPNHTDASYEDPHS</sequence>
<evidence type="ECO:0000313" key="2">
    <source>
        <dbReference type="Proteomes" id="UP000566819"/>
    </source>
</evidence>
<accession>A0A8H4R9S0</accession>
<comment type="caution">
    <text evidence="1">The sequence shown here is derived from an EMBL/GenBank/DDBJ whole genome shotgun (WGS) entry which is preliminary data.</text>
</comment>
<organism evidence="1 2">
    <name type="scientific">Cudoniella acicularis</name>
    <dbReference type="NCBI Taxonomy" id="354080"/>
    <lineage>
        <taxon>Eukaryota</taxon>
        <taxon>Fungi</taxon>
        <taxon>Dikarya</taxon>
        <taxon>Ascomycota</taxon>
        <taxon>Pezizomycotina</taxon>
        <taxon>Leotiomycetes</taxon>
        <taxon>Helotiales</taxon>
        <taxon>Tricladiaceae</taxon>
        <taxon>Cudoniella</taxon>
    </lineage>
</organism>
<name>A0A8H4R9S0_9HELO</name>
<dbReference type="Proteomes" id="UP000566819">
    <property type="component" value="Unassembled WGS sequence"/>
</dbReference>
<reference evidence="1 2" key="1">
    <citation type="submission" date="2020-03" db="EMBL/GenBank/DDBJ databases">
        <title>Draft Genome Sequence of Cudoniella acicularis.</title>
        <authorList>
            <person name="Buettner E."/>
            <person name="Kellner H."/>
        </authorList>
    </citation>
    <scope>NUCLEOTIDE SEQUENCE [LARGE SCALE GENOMIC DNA]</scope>
    <source>
        <strain evidence="1 2">DSM 108380</strain>
    </source>
</reference>
<protein>
    <submittedName>
        <fullName evidence="1">Uncharacterized protein</fullName>
    </submittedName>
</protein>
<keyword evidence="2" id="KW-1185">Reference proteome</keyword>
<proteinExistence type="predicted"/>
<dbReference type="EMBL" id="JAAMPI010001504">
    <property type="protein sequence ID" value="KAF4624963.1"/>
    <property type="molecule type" value="Genomic_DNA"/>
</dbReference>
<gene>
    <name evidence="1" type="ORF">G7Y89_g13208</name>
</gene>
<dbReference type="AlphaFoldDB" id="A0A8H4R9S0"/>